<proteinExistence type="predicted"/>
<name>A0A2G4T302_RHIZD</name>
<sequence length="275" mass="31645">MKSAIAKETSLILTEDACPVSVSDSTVTFDFSLNFMQERVDFKFENDSGSDFIATIFKKRAAAIHKSKYKFDDQISPENLHSMTCGLSSWQKLQGFSSERYKAKVLESINDLHLTWNLICAFCEDDNNIYRGMNYLTTIITTVIDTNPCQYKKCLLFEHVLQVRTGYYHLYLGTDFQKILNLEQIIHLKTGETVTKLSTMPKQELYHDNANVAGFKIDLRTVTNINEDETDFAVCEVAKDQNKAKLYHNISKLVREAKNVLHYLYVLTGRKRMTL</sequence>
<keyword evidence="2" id="KW-1185">Reference proteome</keyword>
<dbReference type="AlphaFoldDB" id="A0A2G4T302"/>
<dbReference type="EMBL" id="KZ303844">
    <property type="protein sequence ID" value="PHZ15389.1"/>
    <property type="molecule type" value="Genomic_DNA"/>
</dbReference>
<dbReference type="RefSeq" id="XP_023469097.1">
    <property type="nucleotide sequence ID" value="XM_023608218.1"/>
</dbReference>
<reference evidence="1 2" key="1">
    <citation type="journal article" date="2016" name="Proc. Natl. Acad. Sci. U.S.A.">
        <title>Lipid metabolic changes in an early divergent fungus govern the establishment of a mutualistic symbiosis with endobacteria.</title>
        <authorList>
            <person name="Lastovetsky O.A."/>
            <person name="Gaspar M.L."/>
            <person name="Mondo S.J."/>
            <person name="LaButti K.M."/>
            <person name="Sandor L."/>
            <person name="Grigoriev I.V."/>
            <person name="Henry S.A."/>
            <person name="Pawlowska T.E."/>
        </authorList>
    </citation>
    <scope>NUCLEOTIDE SEQUENCE [LARGE SCALE GENOMIC DNA]</scope>
    <source>
        <strain evidence="1 2">ATCC 52813</strain>
    </source>
</reference>
<accession>A0A2G4T302</accession>
<evidence type="ECO:0000313" key="2">
    <source>
        <dbReference type="Proteomes" id="UP000242254"/>
    </source>
</evidence>
<dbReference type="GeneID" id="35439208"/>
<evidence type="ECO:0000313" key="1">
    <source>
        <dbReference type="EMBL" id="PHZ15389.1"/>
    </source>
</evidence>
<gene>
    <name evidence="1" type="ORF">RHIMIDRAFT_234740</name>
</gene>
<protein>
    <submittedName>
        <fullName evidence="1">Uncharacterized protein</fullName>
    </submittedName>
</protein>
<organism evidence="1 2">
    <name type="scientific">Rhizopus microsporus ATCC 52813</name>
    <dbReference type="NCBI Taxonomy" id="1340429"/>
    <lineage>
        <taxon>Eukaryota</taxon>
        <taxon>Fungi</taxon>
        <taxon>Fungi incertae sedis</taxon>
        <taxon>Mucoromycota</taxon>
        <taxon>Mucoromycotina</taxon>
        <taxon>Mucoromycetes</taxon>
        <taxon>Mucorales</taxon>
        <taxon>Mucorineae</taxon>
        <taxon>Rhizopodaceae</taxon>
        <taxon>Rhizopus</taxon>
    </lineage>
</organism>
<dbReference type="Proteomes" id="UP000242254">
    <property type="component" value="Unassembled WGS sequence"/>
</dbReference>